<keyword evidence="3" id="KW-1185">Reference proteome</keyword>
<dbReference type="VEuPathDB" id="TriTrypDB:TM35_000241640"/>
<gene>
    <name evidence="2" type="ORF">TM35_000241640</name>
</gene>
<dbReference type="EMBL" id="NBCO01000024">
    <property type="protein sequence ID" value="ORC87014.1"/>
    <property type="molecule type" value="Genomic_DNA"/>
</dbReference>
<comment type="caution">
    <text evidence="2">The sequence shown here is derived from an EMBL/GenBank/DDBJ whole genome shotgun (WGS) entry which is preliminary data.</text>
</comment>
<evidence type="ECO:0000313" key="2">
    <source>
        <dbReference type="EMBL" id="ORC87014.1"/>
    </source>
</evidence>
<feature type="region of interest" description="Disordered" evidence="1">
    <location>
        <begin position="1"/>
        <end position="70"/>
    </location>
</feature>
<dbReference type="OrthoDB" id="252656at2759"/>
<proteinExistence type="predicted"/>
<evidence type="ECO:0000256" key="1">
    <source>
        <dbReference type="SAM" id="MobiDB-lite"/>
    </source>
</evidence>
<reference evidence="2 3" key="1">
    <citation type="submission" date="2017-03" db="EMBL/GenBank/DDBJ databases">
        <title>An alternative strategy for trypanosome survival in the mammalian bloodstream revealed through genome and transcriptome analysis of the ubiquitous bovine parasite Trypanosoma (Megatrypanum) theileri.</title>
        <authorList>
            <person name="Kelly S."/>
            <person name="Ivens A."/>
            <person name="Mott A."/>
            <person name="O'Neill E."/>
            <person name="Emms D."/>
            <person name="Macleod O."/>
            <person name="Voorheis P."/>
            <person name="Matthews J."/>
            <person name="Matthews K."/>
            <person name="Carrington M."/>
        </authorList>
    </citation>
    <scope>NUCLEOTIDE SEQUENCE [LARGE SCALE GENOMIC DNA]</scope>
    <source>
        <strain evidence="2">Edinburgh</strain>
    </source>
</reference>
<sequence>MNSDAPETVVTVKETILSEEPQQQQHHHAPPEKRTKLVFLYSSDEEEDDNDKKDGEESNENINEGSKKSAVAVEEVVTLNPPVEELLEMQQEAEEAAARQKRVEEQNTNEMIPPMPLFVEDTAGVAVKLPTVPQTRVKVVDALPLREGGINTIGKRSGMPLRRYISVEEAERLLIARKRFREEEEEKDDDDNEEENGEDSVVVVANGFPSGVDSNVCVPRPVLDDDGLVRAVEVGGYQLTVDESYLQNSDEEKEDVEEGEVIALDTVNENDEDNNYKHLGDENNDDLDNLGDLDDDDEEEEEDEEDEELDAALVVAVVEQLVRCCESEELDEALREDGDRFLARAQPFLQQLHAGEMDPHAFGEELRSDILRLQRAFRRVSRPTDAPIVIDGVVMDM</sequence>
<dbReference type="Proteomes" id="UP000192257">
    <property type="component" value="Unassembled WGS sequence"/>
</dbReference>
<feature type="region of interest" description="Disordered" evidence="1">
    <location>
        <begin position="267"/>
        <end position="308"/>
    </location>
</feature>
<protein>
    <submittedName>
        <fullName evidence="2">Uncharacterized protein</fullName>
    </submittedName>
</protein>
<name>A0A1X0NQP3_9TRYP</name>
<dbReference type="RefSeq" id="XP_028881080.1">
    <property type="nucleotide sequence ID" value="XM_029027576.1"/>
</dbReference>
<evidence type="ECO:0000313" key="3">
    <source>
        <dbReference type="Proteomes" id="UP000192257"/>
    </source>
</evidence>
<dbReference type="AlphaFoldDB" id="A0A1X0NQP3"/>
<dbReference type="GeneID" id="39987356"/>
<feature type="compositionally biased region" description="Acidic residues" evidence="1">
    <location>
        <begin position="282"/>
        <end position="308"/>
    </location>
</feature>
<feature type="region of interest" description="Disordered" evidence="1">
    <location>
        <begin position="92"/>
        <end position="115"/>
    </location>
</feature>
<organism evidence="2 3">
    <name type="scientific">Trypanosoma theileri</name>
    <dbReference type="NCBI Taxonomy" id="67003"/>
    <lineage>
        <taxon>Eukaryota</taxon>
        <taxon>Discoba</taxon>
        <taxon>Euglenozoa</taxon>
        <taxon>Kinetoplastea</taxon>
        <taxon>Metakinetoplastina</taxon>
        <taxon>Trypanosomatida</taxon>
        <taxon>Trypanosomatidae</taxon>
        <taxon>Trypanosoma</taxon>
    </lineage>
</organism>
<accession>A0A1X0NQP3</accession>
<feature type="compositionally biased region" description="Basic and acidic residues" evidence="1">
    <location>
        <begin position="96"/>
        <end position="105"/>
    </location>
</feature>